<dbReference type="RefSeq" id="WP_377565500.1">
    <property type="nucleotide sequence ID" value="NZ_JBHTJZ010000024.1"/>
</dbReference>
<dbReference type="Gene3D" id="2.60.120.10">
    <property type="entry name" value="Jelly Rolls"/>
    <property type="match status" value="1"/>
</dbReference>
<organism evidence="5 6">
    <name type="scientific">Paenibacillus chungangensis</name>
    <dbReference type="NCBI Taxonomy" id="696535"/>
    <lineage>
        <taxon>Bacteria</taxon>
        <taxon>Bacillati</taxon>
        <taxon>Bacillota</taxon>
        <taxon>Bacilli</taxon>
        <taxon>Bacillales</taxon>
        <taxon>Paenibacillaceae</taxon>
        <taxon>Paenibacillus</taxon>
    </lineage>
</organism>
<keyword evidence="6" id="KW-1185">Reference proteome</keyword>
<evidence type="ECO:0000313" key="5">
    <source>
        <dbReference type="EMBL" id="MFD0960759.1"/>
    </source>
</evidence>
<evidence type="ECO:0000256" key="1">
    <source>
        <dbReference type="ARBA" id="ARBA00023015"/>
    </source>
</evidence>
<protein>
    <submittedName>
        <fullName evidence="5">Helix-turn-helix domain-containing protein</fullName>
    </submittedName>
</protein>
<gene>
    <name evidence="5" type="ORF">ACFQ2I_15320</name>
</gene>
<dbReference type="PANTHER" id="PTHR43280">
    <property type="entry name" value="ARAC-FAMILY TRANSCRIPTIONAL REGULATOR"/>
    <property type="match status" value="1"/>
</dbReference>
<dbReference type="PANTHER" id="PTHR43280:SF28">
    <property type="entry name" value="HTH-TYPE TRANSCRIPTIONAL ACTIVATOR RHAS"/>
    <property type="match status" value="1"/>
</dbReference>
<evidence type="ECO:0000259" key="4">
    <source>
        <dbReference type="PROSITE" id="PS01124"/>
    </source>
</evidence>
<keyword evidence="2" id="KW-0238">DNA-binding</keyword>
<dbReference type="InterPro" id="IPR037923">
    <property type="entry name" value="HTH-like"/>
</dbReference>
<dbReference type="PRINTS" id="PR00032">
    <property type="entry name" value="HTHARAC"/>
</dbReference>
<dbReference type="InterPro" id="IPR003313">
    <property type="entry name" value="AraC-bd"/>
</dbReference>
<evidence type="ECO:0000256" key="3">
    <source>
        <dbReference type="ARBA" id="ARBA00023163"/>
    </source>
</evidence>
<dbReference type="SMART" id="SM00342">
    <property type="entry name" value="HTH_ARAC"/>
    <property type="match status" value="1"/>
</dbReference>
<name>A0ABW3HTG6_9BACL</name>
<dbReference type="InterPro" id="IPR014710">
    <property type="entry name" value="RmlC-like_jellyroll"/>
</dbReference>
<dbReference type="Pfam" id="PF12833">
    <property type="entry name" value="HTH_18"/>
    <property type="match status" value="1"/>
</dbReference>
<comment type="caution">
    <text evidence="5">The sequence shown here is derived from an EMBL/GenBank/DDBJ whole genome shotgun (WGS) entry which is preliminary data.</text>
</comment>
<keyword evidence="3" id="KW-0804">Transcription</keyword>
<dbReference type="Gene3D" id="1.10.10.60">
    <property type="entry name" value="Homeodomain-like"/>
    <property type="match status" value="2"/>
</dbReference>
<dbReference type="Pfam" id="PF02311">
    <property type="entry name" value="AraC_binding"/>
    <property type="match status" value="1"/>
</dbReference>
<proteinExistence type="predicted"/>
<dbReference type="SUPFAM" id="SSF51215">
    <property type="entry name" value="Regulatory protein AraC"/>
    <property type="match status" value="1"/>
</dbReference>
<dbReference type="EMBL" id="JBHTJZ010000024">
    <property type="protein sequence ID" value="MFD0960759.1"/>
    <property type="molecule type" value="Genomic_DNA"/>
</dbReference>
<dbReference type="Proteomes" id="UP001596989">
    <property type="component" value="Unassembled WGS sequence"/>
</dbReference>
<dbReference type="InterPro" id="IPR018060">
    <property type="entry name" value="HTH_AraC"/>
</dbReference>
<dbReference type="InterPro" id="IPR020449">
    <property type="entry name" value="Tscrpt_reg_AraC-type_HTH"/>
</dbReference>
<dbReference type="SUPFAM" id="SSF46689">
    <property type="entry name" value="Homeodomain-like"/>
    <property type="match status" value="2"/>
</dbReference>
<evidence type="ECO:0000313" key="6">
    <source>
        <dbReference type="Proteomes" id="UP001596989"/>
    </source>
</evidence>
<evidence type="ECO:0000256" key="2">
    <source>
        <dbReference type="ARBA" id="ARBA00023125"/>
    </source>
</evidence>
<dbReference type="InterPro" id="IPR009057">
    <property type="entry name" value="Homeodomain-like_sf"/>
</dbReference>
<dbReference type="PROSITE" id="PS01124">
    <property type="entry name" value="HTH_ARAC_FAMILY_2"/>
    <property type="match status" value="1"/>
</dbReference>
<feature type="domain" description="HTH araC/xylS-type" evidence="4">
    <location>
        <begin position="150"/>
        <end position="248"/>
    </location>
</feature>
<sequence>MNFNLNFLQFYHLSQAASPGMHKHGCFELVYYRKGSGYTHIGDTRYEYAPRTFAIIRPHTPHDEKRYTDTEVFFIGFEYDDIPVNLPSGIYHDDEHRTIWQLLQAMKKEFMEKRSFHSLQLNLIGGQLLLEVCRLPQVSMDDLEKEDRMIYALNYMKENYMHSIDLHNLAHLSGYSFDRFRHAFKERTGLSPRNYMIMKRLERSLELLSTTRMKISAIAVECGFSTPSQFSAMFHQMTGMTPKAYRQDPSALPAKPIFAED</sequence>
<keyword evidence="1" id="KW-0805">Transcription regulation</keyword>
<accession>A0ABW3HTG6</accession>
<reference evidence="6" key="1">
    <citation type="journal article" date="2019" name="Int. J. Syst. Evol. Microbiol.">
        <title>The Global Catalogue of Microorganisms (GCM) 10K type strain sequencing project: providing services to taxonomists for standard genome sequencing and annotation.</title>
        <authorList>
            <consortium name="The Broad Institute Genomics Platform"/>
            <consortium name="The Broad Institute Genome Sequencing Center for Infectious Disease"/>
            <person name="Wu L."/>
            <person name="Ma J."/>
        </authorList>
    </citation>
    <scope>NUCLEOTIDE SEQUENCE [LARGE SCALE GENOMIC DNA]</scope>
    <source>
        <strain evidence="6">CCUG 59129</strain>
    </source>
</reference>